<keyword evidence="2" id="KW-0472">Membrane</keyword>
<gene>
    <name evidence="3" type="ORF">CEXT_669681</name>
</gene>
<comment type="caution">
    <text evidence="3">The sequence shown here is derived from an EMBL/GenBank/DDBJ whole genome shotgun (WGS) entry which is preliminary data.</text>
</comment>
<keyword evidence="2" id="KW-0812">Transmembrane</keyword>
<name>A0AAV4MTN0_CAEEX</name>
<keyword evidence="4" id="KW-1185">Reference proteome</keyword>
<reference evidence="3 4" key="1">
    <citation type="submission" date="2021-06" db="EMBL/GenBank/DDBJ databases">
        <title>Caerostris extrusa draft genome.</title>
        <authorList>
            <person name="Kono N."/>
            <person name="Arakawa K."/>
        </authorList>
    </citation>
    <scope>NUCLEOTIDE SEQUENCE [LARGE SCALE GENOMIC DNA]</scope>
</reference>
<feature type="transmembrane region" description="Helical" evidence="2">
    <location>
        <begin position="89"/>
        <end position="109"/>
    </location>
</feature>
<evidence type="ECO:0000313" key="3">
    <source>
        <dbReference type="EMBL" id="GIX75767.1"/>
    </source>
</evidence>
<dbReference type="Proteomes" id="UP001054945">
    <property type="component" value="Unassembled WGS sequence"/>
</dbReference>
<evidence type="ECO:0000313" key="4">
    <source>
        <dbReference type="Proteomes" id="UP001054945"/>
    </source>
</evidence>
<dbReference type="AlphaFoldDB" id="A0AAV4MTN0"/>
<evidence type="ECO:0000256" key="1">
    <source>
        <dbReference type="SAM" id="MobiDB-lite"/>
    </source>
</evidence>
<organism evidence="3 4">
    <name type="scientific">Caerostris extrusa</name>
    <name type="common">Bark spider</name>
    <name type="synonym">Caerostris bankana</name>
    <dbReference type="NCBI Taxonomy" id="172846"/>
    <lineage>
        <taxon>Eukaryota</taxon>
        <taxon>Metazoa</taxon>
        <taxon>Ecdysozoa</taxon>
        <taxon>Arthropoda</taxon>
        <taxon>Chelicerata</taxon>
        <taxon>Arachnida</taxon>
        <taxon>Araneae</taxon>
        <taxon>Araneomorphae</taxon>
        <taxon>Entelegynae</taxon>
        <taxon>Araneoidea</taxon>
        <taxon>Araneidae</taxon>
        <taxon>Caerostris</taxon>
    </lineage>
</organism>
<accession>A0AAV4MTN0</accession>
<protein>
    <submittedName>
        <fullName evidence="3">Uncharacterized protein</fullName>
    </submittedName>
</protein>
<proteinExistence type="predicted"/>
<sequence>MGVRGQKGKTGRLSPGHSAATCICHCSFLFSVTHSPVNSLPGAATAALSGSATGNISGEPPPSRGTVYDRPDINDVLPTYNMLRGIRSAVFLVSAMCFVTLLVPGEGLAEGDD</sequence>
<feature type="region of interest" description="Disordered" evidence="1">
    <location>
        <begin position="49"/>
        <end position="70"/>
    </location>
</feature>
<dbReference type="EMBL" id="BPLR01002620">
    <property type="protein sequence ID" value="GIX75767.1"/>
    <property type="molecule type" value="Genomic_DNA"/>
</dbReference>
<evidence type="ECO:0000256" key="2">
    <source>
        <dbReference type="SAM" id="Phobius"/>
    </source>
</evidence>
<keyword evidence="2" id="KW-1133">Transmembrane helix</keyword>